<comment type="caution">
    <text evidence="1">The sequence shown here is derived from an EMBL/GenBank/DDBJ whole genome shotgun (WGS) entry which is preliminary data.</text>
</comment>
<dbReference type="AlphaFoldDB" id="A0A1V9XH29"/>
<organism evidence="1 2">
    <name type="scientific">Tropilaelaps mercedesae</name>
    <dbReference type="NCBI Taxonomy" id="418985"/>
    <lineage>
        <taxon>Eukaryota</taxon>
        <taxon>Metazoa</taxon>
        <taxon>Ecdysozoa</taxon>
        <taxon>Arthropoda</taxon>
        <taxon>Chelicerata</taxon>
        <taxon>Arachnida</taxon>
        <taxon>Acari</taxon>
        <taxon>Parasitiformes</taxon>
        <taxon>Mesostigmata</taxon>
        <taxon>Gamasina</taxon>
        <taxon>Dermanyssoidea</taxon>
        <taxon>Laelapidae</taxon>
        <taxon>Tropilaelaps</taxon>
    </lineage>
</organism>
<dbReference type="InParanoid" id="A0A1V9XH29"/>
<protein>
    <submittedName>
        <fullName evidence="1">Uncharacterized protein</fullName>
    </submittedName>
</protein>
<name>A0A1V9XH29_9ACAR</name>
<dbReference type="Proteomes" id="UP000192247">
    <property type="component" value="Unassembled WGS sequence"/>
</dbReference>
<reference evidence="1 2" key="1">
    <citation type="journal article" date="2017" name="Gigascience">
        <title>Draft genome of the honey bee ectoparasitic mite, Tropilaelaps mercedesae, is shaped by the parasitic life history.</title>
        <authorList>
            <person name="Dong X."/>
            <person name="Armstrong S.D."/>
            <person name="Xia D."/>
            <person name="Makepeace B.L."/>
            <person name="Darby A.C."/>
            <person name="Kadowaki T."/>
        </authorList>
    </citation>
    <scope>NUCLEOTIDE SEQUENCE [LARGE SCALE GENOMIC DNA]</scope>
    <source>
        <strain evidence="1">Wuxi-XJTLU</strain>
    </source>
</reference>
<dbReference type="EMBL" id="MNPL01011155">
    <property type="protein sequence ID" value="OQR72731.1"/>
    <property type="molecule type" value="Genomic_DNA"/>
</dbReference>
<evidence type="ECO:0000313" key="2">
    <source>
        <dbReference type="Proteomes" id="UP000192247"/>
    </source>
</evidence>
<gene>
    <name evidence="1" type="ORF">BIW11_10198</name>
</gene>
<keyword evidence="2" id="KW-1185">Reference proteome</keyword>
<accession>A0A1V9XH29</accession>
<evidence type="ECO:0000313" key="1">
    <source>
        <dbReference type="EMBL" id="OQR72731.1"/>
    </source>
</evidence>
<sequence>MPSLQLLTIADSRGWKLVSWIASRCFRRRTLRHSASRHFGCTTSSRPARTAKSFFVLGGSTCRTVDACEHQHRQAPSVALAGDGCFKVAMSA</sequence>
<proteinExistence type="predicted"/>